<dbReference type="PANTHER" id="PTHR46954:SF1">
    <property type="entry name" value="C2H2-TYPE DOMAIN-CONTAINING PROTEIN"/>
    <property type="match status" value="1"/>
</dbReference>
<dbReference type="PROSITE" id="PS50157">
    <property type="entry name" value="ZINC_FINGER_C2H2_2"/>
    <property type="match status" value="1"/>
</dbReference>
<dbReference type="EMBL" id="AP028914">
    <property type="protein sequence ID" value="BES95425.1"/>
    <property type="molecule type" value="Genomic_DNA"/>
</dbReference>
<evidence type="ECO:0000256" key="1">
    <source>
        <dbReference type="PROSITE-ProRule" id="PRU00042"/>
    </source>
</evidence>
<protein>
    <recommendedName>
        <fullName evidence="2">C2H2-type domain-containing protein</fullName>
    </recommendedName>
</protein>
<dbReference type="PROSITE" id="PS00028">
    <property type="entry name" value="ZINC_FINGER_C2H2_1"/>
    <property type="match status" value="1"/>
</dbReference>
<keyword evidence="4" id="KW-1185">Reference proteome</keyword>
<feature type="domain" description="C2H2-type" evidence="2">
    <location>
        <begin position="619"/>
        <end position="647"/>
    </location>
</feature>
<evidence type="ECO:0000313" key="4">
    <source>
        <dbReference type="Proteomes" id="UP001307889"/>
    </source>
</evidence>
<evidence type="ECO:0000313" key="3">
    <source>
        <dbReference type="EMBL" id="BES95425.1"/>
    </source>
</evidence>
<proteinExistence type="predicted"/>
<organism evidence="3 4">
    <name type="scientific">Nesidiocoris tenuis</name>
    <dbReference type="NCBI Taxonomy" id="355587"/>
    <lineage>
        <taxon>Eukaryota</taxon>
        <taxon>Metazoa</taxon>
        <taxon>Ecdysozoa</taxon>
        <taxon>Arthropoda</taxon>
        <taxon>Hexapoda</taxon>
        <taxon>Insecta</taxon>
        <taxon>Pterygota</taxon>
        <taxon>Neoptera</taxon>
        <taxon>Paraneoptera</taxon>
        <taxon>Hemiptera</taxon>
        <taxon>Heteroptera</taxon>
        <taxon>Panheteroptera</taxon>
        <taxon>Cimicomorpha</taxon>
        <taxon>Miridae</taxon>
        <taxon>Dicyphina</taxon>
        <taxon>Nesidiocoris</taxon>
    </lineage>
</organism>
<dbReference type="PANTHER" id="PTHR46954">
    <property type="entry name" value="C2H2-TYPE DOMAIN-CONTAINING PROTEIN"/>
    <property type="match status" value="1"/>
</dbReference>
<name>A0ABN7AT85_9HEMI</name>
<gene>
    <name evidence="3" type="ORF">NTJ_08228</name>
</gene>
<keyword evidence="1" id="KW-0479">Metal-binding</keyword>
<keyword evidence="1" id="KW-0863">Zinc-finger</keyword>
<evidence type="ECO:0000259" key="2">
    <source>
        <dbReference type="PROSITE" id="PS50157"/>
    </source>
</evidence>
<reference evidence="3 4" key="1">
    <citation type="submission" date="2023-09" db="EMBL/GenBank/DDBJ databases">
        <title>Nesidiocoris tenuis whole genome shotgun sequence.</title>
        <authorList>
            <person name="Shibata T."/>
            <person name="Shimoda M."/>
            <person name="Kobayashi T."/>
            <person name="Uehara T."/>
        </authorList>
    </citation>
    <scope>NUCLEOTIDE SEQUENCE [LARGE SCALE GENOMIC DNA]</scope>
    <source>
        <strain evidence="3 4">Japan</strain>
    </source>
</reference>
<accession>A0ABN7AT85</accession>
<dbReference type="InterPro" id="IPR013087">
    <property type="entry name" value="Znf_C2H2_type"/>
</dbReference>
<sequence>MAYVNQHLELFLAYKKAHPELRPQQSQINTNIIWKDAKKEFKRRKPDFTRYINGVIEELNRERENREAGVECKPQAPYIPQVTVKPQPPTCTYAPSTSVPGAYCMQPFALTALTTMTYDDPTKDIKFLQSNTTYDDLKSRYHIPPQIVPDLPSQDPPPEIVRVVAEIARLGGFIDALRCQELKRCCGAEDIARETPKFGLRFQNIGNYWHLLPVGFAPEQGLRYETTTPVKLCHGQTEKDHVDRKFSSSTIDSLECLASILGSRQVAYLYQDNRAKVPLGISAAVRQAPILMRMEYHDSPAQEAVTPLRHKFNLSVYAAVTISDDVLGSSTAVGSSGPTYVAVRTAKQRVPLSQPIANAADVERLMWIPSFQDVIRADGKVKPILMLTVSGGPDESVRYPKTIAQMIRIFRKYELDALFVAIPAPSRSINKTERRLSLLSRELFGIILPHDPFGLHLNDSGAIVDDELESRNLESAGRVLAETWSRFVIDGHPVLGEFLGQQPSEDHMNYHDSEWYSNHVRESQYFLQVVKCNNMNCCTPMRSNLRNVLPNGFFSAPYPFKRGSTGLWIPNSSVATGSDDFAPFLVRQAINIKPSIVMATGDLPYDQFCPSVKTQVAERTCHLCGLYFSSKKNVQQHIREVHKVVTPATLKIRPRIILAHRRKEILCLIEDQITGAQNVDWLDEEDVDIVGLSIPEAPQSSVIPVIGDKLAEWVQFPWVADV</sequence>
<dbReference type="Proteomes" id="UP001307889">
    <property type="component" value="Chromosome 6"/>
</dbReference>
<keyword evidence="1" id="KW-0862">Zinc</keyword>